<protein>
    <submittedName>
        <fullName evidence="2">Uncharacterized protein</fullName>
    </submittedName>
</protein>
<dbReference type="OrthoDB" id="3800931at2759"/>
<reference evidence="2" key="1">
    <citation type="journal article" date="2020" name="Stud. Mycol.">
        <title>101 Dothideomycetes genomes: a test case for predicting lifestyles and emergence of pathogens.</title>
        <authorList>
            <person name="Haridas S."/>
            <person name="Albert R."/>
            <person name="Binder M."/>
            <person name="Bloem J."/>
            <person name="Labutti K."/>
            <person name="Salamov A."/>
            <person name="Andreopoulos B."/>
            <person name="Baker S."/>
            <person name="Barry K."/>
            <person name="Bills G."/>
            <person name="Bluhm B."/>
            <person name="Cannon C."/>
            <person name="Castanera R."/>
            <person name="Culley D."/>
            <person name="Daum C."/>
            <person name="Ezra D."/>
            <person name="Gonzalez J."/>
            <person name="Henrissat B."/>
            <person name="Kuo A."/>
            <person name="Liang C."/>
            <person name="Lipzen A."/>
            <person name="Lutzoni F."/>
            <person name="Magnuson J."/>
            <person name="Mondo S."/>
            <person name="Nolan M."/>
            <person name="Ohm R."/>
            <person name="Pangilinan J."/>
            <person name="Park H.-J."/>
            <person name="Ramirez L."/>
            <person name="Alfaro M."/>
            <person name="Sun H."/>
            <person name="Tritt A."/>
            <person name="Yoshinaga Y."/>
            <person name="Zwiers L.-H."/>
            <person name="Turgeon B."/>
            <person name="Goodwin S."/>
            <person name="Spatafora J."/>
            <person name="Crous P."/>
            <person name="Grigoriev I."/>
        </authorList>
    </citation>
    <scope>NUCLEOTIDE SEQUENCE</scope>
    <source>
        <strain evidence="2">CBS 473.64</strain>
    </source>
</reference>
<dbReference type="EMBL" id="MU006784">
    <property type="protein sequence ID" value="KAF2640587.1"/>
    <property type="molecule type" value="Genomic_DNA"/>
</dbReference>
<organism evidence="2 3">
    <name type="scientific">Massarina eburnea CBS 473.64</name>
    <dbReference type="NCBI Taxonomy" id="1395130"/>
    <lineage>
        <taxon>Eukaryota</taxon>
        <taxon>Fungi</taxon>
        <taxon>Dikarya</taxon>
        <taxon>Ascomycota</taxon>
        <taxon>Pezizomycotina</taxon>
        <taxon>Dothideomycetes</taxon>
        <taxon>Pleosporomycetidae</taxon>
        <taxon>Pleosporales</taxon>
        <taxon>Massarineae</taxon>
        <taxon>Massarinaceae</taxon>
        <taxon>Massarina</taxon>
    </lineage>
</organism>
<evidence type="ECO:0000313" key="3">
    <source>
        <dbReference type="Proteomes" id="UP000799753"/>
    </source>
</evidence>
<name>A0A6A6RZR5_9PLEO</name>
<gene>
    <name evidence="2" type="ORF">P280DRAFT_543313</name>
</gene>
<feature type="region of interest" description="Disordered" evidence="1">
    <location>
        <begin position="1"/>
        <end position="34"/>
    </location>
</feature>
<sequence length="197" mass="22871">MSNRDPPTPLTSSVASEQSTNPGSNSNEESDIYVDAPGELPQVQPSLQVEMRDNLTNRAYIENIPQGTLNITWQYLTEGISKILDAILCRIPPSLDADILADPMKQREVREITNYKHHGRKVQNEHSEETNKEDALQLIESGDWVRYTGKEERDRAWNEEVERREFEMREEFEDELHEWDDCFLPDDDPRGWVTVLK</sequence>
<proteinExistence type="predicted"/>
<dbReference type="AlphaFoldDB" id="A0A6A6RZR5"/>
<dbReference type="Proteomes" id="UP000799753">
    <property type="component" value="Unassembled WGS sequence"/>
</dbReference>
<evidence type="ECO:0000313" key="2">
    <source>
        <dbReference type="EMBL" id="KAF2640587.1"/>
    </source>
</evidence>
<feature type="compositionally biased region" description="Polar residues" evidence="1">
    <location>
        <begin position="1"/>
        <end position="27"/>
    </location>
</feature>
<accession>A0A6A6RZR5</accession>
<evidence type="ECO:0000256" key="1">
    <source>
        <dbReference type="SAM" id="MobiDB-lite"/>
    </source>
</evidence>
<keyword evidence="3" id="KW-1185">Reference proteome</keyword>